<keyword evidence="2" id="KW-1185">Reference proteome</keyword>
<dbReference type="KEGG" id="pacr:FXN63_04775"/>
<gene>
    <name evidence="1" type="ORF">FXN63_04775</name>
</gene>
<name>A0A5C0AT23_9BURK</name>
<sequence>MEPGRRAFFLPGRAQRDPWAQFCQRLSRLVAGKVEDESATSGGQTVHRARLIAARAADIHHARALCAELGVVLADAHAGLSVDAARSWLWADSSRLNGVGAFDSRLGLISVEAGCQVGSLRDALAGSPWLAPGLNGANPNQTLGQWLLTADHWLPGECAASNLHAVDVMLADGGSEQLGSFGHAATRPLSQALRALVSGLFETAASPAATAMRAQPRWPGHYRLDALLPLTPAGLTPIPNLAHLLLGSRGSLAWVERIHLRLHAEDVPSTQVSVPQGGTPVRGLDQQMEPGAVRHIDAYVKSRFDPETRLPAPFV</sequence>
<dbReference type="AlphaFoldDB" id="A0A5C0AT23"/>
<reference evidence="1 2" key="1">
    <citation type="submission" date="2019-08" db="EMBL/GenBank/DDBJ databases">
        <title>Amphibian skin-associated Pigmentiphaga: genome sequence and occurrence across geography and hosts.</title>
        <authorList>
            <person name="Bletz M.C."/>
            <person name="Bunk B."/>
            <person name="Sproeer C."/>
            <person name="Biwer P."/>
            <person name="Reiter S."/>
            <person name="Rabemananjara F.C.E."/>
            <person name="Schulz S."/>
            <person name="Overmann J."/>
            <person name="Vences M."/>
        </authorList>
    </citation>
    <scope>NUCLEOTIDE SEQUENCE [LARGE SCALE GENOMIC DNA]</scope>
    <source>
        <strain evidence="1 2">Mada1488</strain>
    </source>
</reference>
<dbReference type="InterPro" id="IPR016169">
    <property type="entry name" value="FAD-bd_PCMH_sub2"/>
</dbReference>
<proteinExistence type="predicted"/>
<evidence type="ECO:0000313" key="2">
    <source>
        <dbReference type="Proteomes" id="UP000325161"/>
    </source>
</evidence>
<organism evidence="1 2">
    <name type="scientific">Pigmentiphaga aceris</name>
    <dbReference type="NCBI Taxonomy" id="1940612"/>
    <lineage>
        <taxon>Bacteria</taxon>
        <taxon>Pseudomonadati</taxon>
        <taxon>Pseudomonadota</taxon>
        <taxon>Betaproteobacteria</taxon>
        <taxon>Burkholderiales</taxon>
        <taxon>Alcaligenaceae</taxon>
        <taxon>Pigmentiphaga</taxon>
    </lineage>
</organism>
<dbReference type="InterPro" id="IPR036318">
    <property type="entry name" value="FAD-bd_PCMH-like_sf"/>
</dbReference>
<protein>
    <submittedName>
        <fullName evidence="1">FAD-dependent oxidoreductase</fullName>
    </submittedName>
</protein>
<dbReference type="RefSeq" id="WP_148813326.1">
    <property type="nucleotide sequence ID" value="NZ_CP043046.1"/>
</dbReference>
<evidence type="ECO:0000313" key="1">
    <source>
        <dbReference type="EMBL" id="QEI05225.1"/>
    </source>
</evidence>
<dbReference type="Proteomes" id="UP000325161">
    <property type="component" value="Chromosome"/>
</dbReference>
<dbReference type="EMBL" id="CP043046">
    <property type="protein sequence ID" value="QEI05225.1"/>
    <property type="molecule type" value="Genomic_DNA"/>
</dbReference>
<dbReference type="SUPFAM" id="SSF56176">
    <property type="entry name" value="FAD-binding/transporter-associated domain-like"/>
    <property type="match status" value="1"/>
</dbReference>
<dbReference type="OrthoDB" id="8689618at2"/>
<dbReference type="GO" id="GO:0050660">
    <property type="term" value="F:flavin adenine dinucleotide binding"/>
    <property type="evidence" value="ECO:0007669"/>
    <property type="project" value="InterPro"/>
</dbReference>
<accession>A0A5C0AT23</accession>
<dbReference type="Gene3D" id="3.30.465.10">
    <property type="match status" value="1"/>
</dbReference>